<reference evidence="7 8" key="1">
    <citation type="journal article" date="2015" name="Fungal Genet. Biol.">
        <title>Evolution of novel wood decay mechanisms in Agaricales revealed by the genome sequences of Fistulina hepatica and Cylindrobasidium torrendii.</title>
        <authorList>
            <person name="Floudas D."/>
            <person name="Held B.W."/>
            <person name="Riley R."/>
            <person name="Nagy L.G."/>
            <person name="Koehler G."/>
            <person name="Ransdell A.S."/>
            <person name="Younus H."/>
            <person name="Chow J."/>
            <person name="Chiniquy J."/>
            <person name="Lipzen A."/>
            <person name="Tritt A."/>
            <person name="Sun H."/>
            <person name="Haridas S."/>
            <person name="LaButti K."/>
            <person name="Ohm R.A."/>
            <person name="Kues U."/>
            <person name="Blanchette R.A."/>
            <person name="Grigoriev I.V."/>
            <person name="Minto R.E."/>
            <person name="Hibbett D.S."/>
        </authorList>
    </citation>
    <scope>NUCLEOTIDE SEQUENCE [LARGE SCALE GENOMIC DNA]</scope>
    <source>
        <strain evidence="7 8">FP15055 ss-10</strain>
    </source>
</reference>
<feature type="compositionally biased region" description="Low complexity" evidence="3">
    <location>
        <begin position="207"/>
        <end position="226"/>
    </location>
</feature>
<evidence type="ECO:0000256" key="1">
    <source>
        <dbReference type="ARBA" id="ARBA00001974"/>
    </source>
</evidence>
<dbReference type="EMBL" id="KN880484">
    <property type="protein sequence ID" value="KIY69410.1"/>
    <property type="molecule type" value="Genomic_DNA"/>
</dbReference>
<dbReference type="SUPFAM" id="SSF54373">
    <property type="entry name" value="FAD-linked reductases, C-terminal domain"/>
    <property type="match status" value="1"/>
</dbReference>
<dbReference type="SUPFAM" id="SSF51905">
    <property type="entry name" value="FAD/NAD(P)-binding domain"/>
    <property type="match status" value="1"/>
</dbReference>
<dbReference type="InterPro" id="IPR036188">
    <property type="entry name" value="FAD/NAD-bd_sf"/>
</dbReference>
<dbReference type="InterPro" id="IPR007867">
    <property type="entry name" value="GMC_OxRtase_C"/>
</dbReference>
<dbReference type="PROSITE" id="PS00623">
    <property type="entry name" value="GMC_OXRED_1"/>
    <property type="match status" value="1"/>
</dbReference>
<comment type="similarity">
    <text evidence="2">Belongs to the GMC oxidoreductase family.</text>
</comment>
<dbReference type="Gene3D" id="3.50.50.60">
    <property type="entry name" value="FAD/NAD(P)-binding domain"/>
    <property type="match status" value="1"/>
</dbReference>
<keyword evidence="2" id="KW-0274">FAD</keyword>
<dbReference type="PRINTS" id="PR00411">
    <property type="entry name" value="PNDRDTASEI"/>
</dbReference>
<dbReference type="OrthoDB" id="413885at2759"/>
<evidence type="ECO:0000259" key="6">
    <source>
        <dbReference type="PROSITE" id="PS00624"/>
    </source>
</evidence>
<dbReference type="GO" id="GO:0050660">
    <property type="term" value="F:flavin adenine dinucleotide binding"/>
    <property type="evidence" value="ECO:0007669"/>
    <property type="project" value="InterPro"/>
</dbReference>
<dbReference type="Pfam" id="PF00732">
    <property type="entry name" value="GMC_oxred_N"/>
    <property type="match status" value="1"/>
</dbReference>
<organism evidence="7 8">
    <name type="scientific">Cylindrobasidium torrendii FP15055 ss-10</name>
    <dbReference type="NCBI Taxonomy" id="1314674"/>
    <lineage>
        <taxon>Eukaryota</taxon>
        <taxon>Fungi</taxon>
        <taxon>Dikarya</taxon>
        <taxon>Basidiomycota</taxon>
        <taxon>Agaricomycotina</taxon>
        <taxon>Agaricomycetes</taxon>
        <taxon>Agaricomycetidae</taxon>
        <taxon>Agaricales</taxon>
        <taxon>Marasmiineae</taxon>
        <taxon>Physalacriaceae</taxon>
        <taxon>Cylindrobasidium</taxon>
    </lineage>
</organism>
<evidence type="ECO:0000256" key="4">
    <source>
        <dbReference type="SAM" id="SignalP"/>
    </source>
</evidence>
<dbReference type="Gene3D" id="2.60.40.1210">
    <property type="entry name" value="Cellobiose dehydrogenase, cytochrome domain"/>
    <property type="match status" value="1"/>
</dbReference>
<dbReference type="InterPro" id="IPR015920">
    <property type="entry name" value="Cellobiose_DH-like_cyt"/>
</dbReference>
<evidence type="ECO:0000256" key="2">
    <source>
        <dbReference type="RuleBase" id="RU003968"/>
    </source>
</evidence>
<feature type="region of interest" description="Disordered" evidence="3">
    <location>
        <begin position="198"/>
        <end position="226"/>
    </location>
</feature>
<accession>A0A0D7BGV1</accession>
<dbReference type="PROSITE" id="PS00624">
    <property type="entry name" value="GMC_OXRED_2"/>
    <property type="match status" value="1"/>
</dbReference>
<dbReference type="Gene3D" id="3.30.410.10">
    <property type="entry name" value="Cholesterol Oxidase, domain 2"/>
    <property type="match status" value="1"/>
</dbReference>
<keyword evidence="2" id="KW-0285">Flavoprotein</keyword>
<gene>
    <name evidence="7" type="ORF">CYLTODRAFT_420700</name>
</gene>
<sequence>MLRSFLVTALGLVASVKAQAGSQYSDPDTGITFWGYTEAAHGVRYGFVFPPLSAGSTEFLGQIVAPIATGWAGISPKGSMLRSLLLVAWNNDGEVISTVRHATDYVQPTVMSGPIITTLPSTTVNSTHWAWNYRCENCTTWSDGSIDPSGSGAPAWVWNSAEVDDPSDPNSDFQEHDAFGFFGLNFANAHVDQGDYDRWAAGGTGAPTGTPTSTAGPTSTTSTGPTVAPTPYDYIIVGSGPGGLVAADRLTEAGYDVIVLERGGPSTWETGGRYAPDWADGEPITKLDIPGTFESLFNDGNPFWWCKDVNSFAGCLIGGGTSINGGLYWYPADLDFSAAGGWPSSWTNHNEYTNKLKQRLPSTDHPSTDGKRYREQVYDVVGSLLKSQNYQAITINDNPNAKDHVYGYSAFNFQNGMRAGPVASYLRTAKARSNFRLATYTMALNVERNGSSITGVRTNDTSIGPDGVIPLNAGGRVILSAGSFGSPRILFRSGIGPDDMIAFVEKDSTANQYLPDEEDYINLPVGNNVADNPSVNLVFTHPSVDSYDNWANVWENPNTTDAAQYLKDRSGMYAQSSPRLNFWRAYGGSDGKTRYLQGTARPGAASWNTTYPFDQSTMFTITAYLSTGITSRGRIGIDAALTAQIVDEPWLTDPVDKEVLLKGLTDIVDGVKNVSGMVLVTPTKDQTVSQYLDAYDISGMNSNHWIGSNKIGSEGDAVVDQNLKVFGTDNLFICDASVIPNMPMGNPQGTIMSMAEQGVAKILALSGGPSLKKRKW</sequence>
<dbReference type="SUPFAM" id="SSF49344">
    <property type="entry name" value="CBD9-like"/>
    <property type="match status" value="1"/>
</dbReference>
<evidence type="ECO:0000313" key="8">
    <source>
        <dbReference type="Proteomes" id="UP000054007"/>
    </source>
</evidence>
<dbReference type="GO" id="GO:0016614">
    <property type="term" value="F:oxidoreductase activity, acting on CH-OH group of donors"/>
    <property type="evidence" value="ECO:0007669"/>
    <property type="project" value="InterPro"/>
</dbReference>
<dbReference type="InterPro" id="IPR000172">
    <property type="entry name" value="GMC_OxRdtase_N"/>
</dbReference>
<dbReference type="Pfam" id="PF16010">
    <property type="entry name" value="CDH-cyt"/>
    <property type="match status" value="1"/>
</dbReference>
<feature type="chain" id="PRO_5002317272" description="Glucose-methanol-choline oxidoreductase N-terminal domain-containing protein" evidence="4">
    <location>
        <begin position="19"/>
        <end position="776"/>
    </location>
</feature>
<feature type="signal peptide" evidence="4">
    <location>
        <begin position="1"/>
        <end position="18"/>
    </location>
</feature>
<name>A0A0D7BGV1_9AGAR</name>
<keyword evidence="8" id="KW-1185">Reference proteome</keyword>
<evidence type="ECO:0000313" key="7">
    <source>
        <dbReference type="EMBL" id="KIY69410.1"/>
    </source>
</evidence>
<dbReference type="Proteomes" id="UP000054007">
    <property type="component" value="Unassembled WGS sequence"/>
</dbReference>
<evidence type="ECO:0000259" key="5">
    <source>
        <dbReference type="PROSITE" id="PS00623"/>
    </source>
</evidence>
<protein>
    <recommendedName>
        <fullName evidence="5 6">Glucose-methanol-choline oxidoreductase N-terminal domain-containing protein</fullName>
    </recommendedName>
</protein>
<keyword evidence="4" id="KW-0732">Signal</keyword>
<dbReference type="AlphaFoldDB" id="A0A0D7BGV1"/>
<dbReference type="CDD" id="cd09630">
    <property type="entry name" value="CDH_like_cytochrome"/>
    <property type="match status" value="1"/>
</dbReference>
<dbReference type="Pfam" id="PF05199">
    <property type="entry name" value="GMC_oxred_C"/>
    <property type="match status" value="1"/>
</dbReference>
<feature type="domain" description="Glucose-methanol-choline oxidoreductase N-terminal" evidence="6">
    <location>
        <begin position="482"/>
        <end position="496"/>
    </location>
</feature>
<dbReference type="PANTHER" id="PTHR47190:SF2">
    <property type="entry name" value="CELLOBIOSE DEHYDROGENASE (AFU_ORTHOLOGUE AFUA_2G17620)"/>
    <property type="match status" value="1"/>
</dbReference>
<dbReference type="PANTHER" id="PTHR47190">
    <property type="entry name" value="DEHYDROGENASE, PUTATIVE-RELATED"/>
    <property type="match status" value="1"/>
</dbReference>
<feature type="domain" description="Glucose-methanol-choline oxidoreductase N-terminal" evidence="5">
    <location>
        <begin position="314"/>
        <end position="337"/>
    </location>
</feature>
<evidence type="ECO:0000256" key="3">
    <source>
        <dbReference type="SAM" id="MobiDB-lite"/>
    </source>
</evidence>
<dbReference type="Pfam" id="PF13450">
    <property type="entry name" value="NAD_binding_8"/>
    <property type="match status" value="1"/>
</dbReference>
<proteinExistence type="inferred from homology"/>
<dbReference type="STRING" id="1314674.A0A0D7BGV1"/>
<comment type="cofactor">
    <cofactor evidence="1">
        <name>FAD</name>
        <dbReference type="ChEBI" id="CHEBI:57692"/>
    </cofactor>
</comment>
<dbReference type="InterPro" id="IPR053208">
    <property type="entry name" value="GMC_Oxidoreductase_CD"/>
</dbReference>